<feature type="compositionally biased region" description="Low complexity" evidence="1">
    <location>
        <begin position="84"/>
        <end position="100"/>
    </location>
</feature>
<feature type="region of interest" description="Disordered" evidence="1">
    <location>
        <begin position="145"/>
        <end position="202"/>
    </location>
</feature>
<name>A0A9P8EIU1_AURME</name>
<evidence type="ECO:0000256" key="1">
    <source>
        <dbReference type="SAM" id="MobiDB-lite"/>
    </source>
</evidence>
<feature type="compositionally biased region" description="Basic and acidic residues" evidence="1">
    <location>
        <begin position="160"/>
        <end position="184"/>
    </location>
</feature>
<reference evidence="2" key="2">
    <citation type="submission" date="2021-08" db="EMBL/GenBank/DDBJ databases">
        <authorList>
            <person name="Gostincar C."/>
            <person name="Sun X."/>
            <person name="Song Z."/>
            <person name="Gunde-Cimerman N."/>
        </authorList>
    </citation>
    <scope>NUCLEOTIDE SEQUENCE</scope>
    <source>
        <strain evidence="2">EXF-9911</strain>
    </source>
</reference>
<sequence>MKATASGLLPADSNNRVAAHQDGRRQVFGRIYIAEKGAVAEQQTANLPSTEGEIRVSDSGDRVYHSAVSMEPPSPCTVYSGTRNAAANANPPSPPSNISSGGFSPDIWTMSPEERSLMTNSANFARGRRRRGAIQHDVLLEPELASSYSPAPPSPSALLHDFDSSDDNNARFSEDPSVDNDNRPTPRGRLQRSLTPSERDDAGVVLVPGLLRRLGRPFSGPWRGPSSPLAPIPSVAAPPVGRLSRLRRLFSRRR</sequence>
<comment type="caution">
    <text evidence="2">The sequence shown here is derived from an EMBL/GenBank/DDBJ whole genome shotgun (WGS) entry which is preliminary data.</text>
</comment>
<organism evidence="2 3">
    <name type="scientific">Aureobasidium melanogenum</name>
    <name type="common">Aureobasidium pullulans var. melanogenum</name>
    <dbReference type="NCBI Taxonomy" id="46634"/>
    <lineage>
        <taxon>Eukaryota</taxon>
        <taxon>Fungi</taxon>
        <taxon>Dikarya</taxon>
        <taxon>Ascomycota</taxon>
        <taxon>Pezizomycotina</taxon>
        <taxon>Dothideomycetes</taxon>
        <taxon>Dothideomycetidae</taxon>
        <taxon>Dothideales</taxon>
        <taxon>Saccotheciaceae</taxon>
        <taxon>Aureobasidium</taxon>
    </lineage>
</organism>
<dbReference type="EMBL" id="JAHFXF010000281">
    <property type="protein sequence ID" value="KAG9691100.1"/>
    <property type="molecule type" value="Genomic_DNA"/>
</dbReference>
<dbReference type="Proteomes" id="UP000779574">
    <property type="component" value="Unassembled WGS sequence"/>
</dbReference>
<dbReference type="AlphaFoldDB" id="A0A9P8EIU1"/>
<evidence type="ECO:0000313" key="3">
    <source>
        <dbReference type="Proteomes" id="UP000779574"/>
    </source>
</evidence>
<gene>
    <name evidence="2" type="ORF">KCU76_g7691</name>
</gene>
<feature type="region of interest" description="Disordered" evidence="1">
    <location>
        <begin position="82"/>
        <end position="109"/>
    </location>
</feature>
<proteinExistence type="predicted"/>
<feature type="region of interest" description="Disordered" evidence="1">
    <location>
        <begin position="217"/>
        <end position="237"/>
    </location>
</feature>
<feature type="non-terminal residue" evidence="2">
    <location>
        <position position="254"/>
    </location>
</feature>
<reference evidence="2" key="1">
    <citation type="journal article" date="2021" name="J Fungi (Basel)">
        <title>Virulence traits and population genomics of the black yeast Aureobasidium melanogenum.</title>
        <authorList>
            <person name="Cernosa A."/>
            <person name="Sun X."/>
            <person name="Gostincar C."/>
            <person name="Fang C."/>
            <person name="Gunde-Cimerman N."/>
            <person name="Song Z."/>
        </authorList>
    </citation>
    <scope>NUCLEOTIDE SEQUENCE</scope>
    <source>
        <strain evidence="2">EXF-9911</strain>
    </source>
</reference>
<evidence type="ECO:0000313" key="2">
    <source>
        <dbReference type="EMBL" id="KAG9691100.1"/>
    </source>
</evidence>
<dbReference type="OrthoDB" id="3936792at2759"/>
<protein>
    <submittedName>
        <fullName evidence="2">Uncharacterized protein</fullName>
    </submittedName>
</protein>
<accession>A0A9P8EIU1</accession>